<comment type="caution">
    <text evidence="4">The sequence shown here is derived from an EMBL/GenBank/DDBJ whole genome shotgun (WGS) entry which is preliminary data.</text>
</comment>
<evidence type="ECO:0000256" key="1">
    <source>
        <dbReference type="ARBA" id="ARBA00022741"/>
    </source>
</evidence>
<dbReference type="InterPro" id="IPR043129">
    <property type="entry name" value="ATPase_NBD"/>
</dbReference>
<evidence type="ECO:0000313" key="5">
    <source>
        <dbReference type="Proteomes" id="UP001168877"/>
    </source>
</evidence>
<dbReference type="Gene3D" id="3.30.420.40">
    <property type="match status" value="1"/>
</dbReference>
<keyword evidence="3" id="KW-0143">Chaperone</keyword>
<dbReference type="PANTHER" id="PTHR45639:SF3">
    <property type="entry name" value="HYPOXIA UP-REGULATED PROTEIN 1"/>
    <property type="match status" value="1"/>
</dbReference>
<name>A0AA39SBB3_ACESA</name>
<dbReference type="SUPFAM" id="SSF53067">
    <property type="entry name" value="Actin-like ATPase domain"/>
    <property type="match status" value="1"/>
</dbReference>
<protein>
    <submittedName>
        <fullName evidence="4">Uncharacterized protein</fullName>
    </submittedName>
</protein>
<gene>
    <name evidence="4" type="ORF">LWI29_031361</name>
</gene>
<sequence length="164" mass="18153">MSKRKSLALVAFQFGTHLLSEEAAGIIACYPHKVYSQLRDMIGKPYKQVKILTDSLYLPFDNVEDSRGAASFKVEDDGNEVVYYSVEELLAMVFGYAVNLAEFHSKAVVMDFVICVPPCFGQSERKGLLQAAQLDGINVHFLVNEHFGAALQYGIDKDFSDGSS</sequence>
<proteinExistence type="predicted"/>
<dbReference type="PANTHER" id="PTHR45639">
    <property type="entry name" value="HSC70CB, ISOFORM G-RELATED"/>
    <property type="match status" value="1"/>
</dbReference>
<dbReference type="Gene3D" id="3.30.30.30">
    <property type="match status" value="1"/>
</dbReference>
<evidence type="ECO:0000256" key="2">
    <source>
        <dbReference type="ARBA" id="ARBA00022840"/>
    </source>
</evidence>
<dbReference type="Pfam" id="PF00012">
    <property type="entry name" value="HSP70"/>
    <property type="match status" value="1"/>
</dbReference>
<dbReference type="GO" id="GO:0030968">
    <property type="term" value="P:endoplasmic reticulum unfolded protein response"/>
    <property type="evidence" value="ECO:0007669"/>
    <property type="project" value="TreeGrafter"/>
</dbReference>
<reference evidence="4" key="2">
    <citation type="submission" date="2023-06" db="EMBL/GenBank/DDBJ databases">
        <authorList>
            <person name="Swenson N.G."/>
            <person name="Wegrzyn J.L."/>
            <person name="Mcevoy S.L."/>
        </authorList>
    </citation>
    <scope>NUCLEOTIDE SEQUENCE</scope>
    <source>
        <strain evidence="4">NS2018</strain>
        <tissue evidence="4">Leaf</tissue>
    </source>
</reference>
<evidence type="ECO:0000256" key="3">
    <source>
        <dbReference type="ARBA" id="ARBA00023186"/>
    </source>
</evidence>
<dbReference type="Proteomes" id="UP001168877">
    <property type="component" value="Unassembled WGS sequence"/>
</dbReference>
<dbReference type="EMBL" id="JAUESC010000383">
    <property type="protein sequence ID" value="KAK0585614.1"/>
    <property type="molecule type" value="Genomic_DNA"/>
</dbReference>
<keyword evidence="2" id="KW-0067">ATP-binding</keyword>
<organism evidence="4 5">
    <name type="scientific">Acer saccharum</name>
    <name type="common">Sugar maple</name>
    <dbReference type="NCBI Taxonomy" id="4024"/>
    <lineage>
        <taxon>Eukaryota</taxon>
        <taxon>Viridiplantae</taxon>
        <taxon>Streptophyta</taxon>
        <taxon>Embryophyta</taxon>
        <taxon>Tracheophyta</taxon>
        <taxon>Spermatophyta</taxon>
        <taxon>Magnoliopsida</taxon>
        <taxon>eudicotyledons</taxon>
        <taxon>Gunneridae</taxon>
        <taxon>Pentapetalae</taxon>
        <taxon>rosids</taxon>
        <taxon>malvids</taxon>
        <taxon>Sapindales</taxon>
        <taxon>Sapindaceae</taxon>
        <taxon>Hippocastanoideae</taxon>
        <taxon>Acereae</taxon>
        <taxon>Acer</taxon>
    </lineage>
</organism>
<accession>A0AA39SBB3</accession>
<dbReference type="InterPro" id="IPR013126">
    <property type="entry name" value="Hsp_70_fam"/>
</dbReference>
<reference evidence="4" key="1">
    <citation type="journal article" date="2022" name="Plant J.">
        <title>Strategies of tolerance reflected in two North American maple genomes.</title>
        <authorList>
            <person name="McEvoy S.L."/>
            <person name="Sezen U.U."/>
            <person name="Trouern-Trend A."/>
            <person name="McMahon S.M."/>
            <person name="Schaberg P.G."/>
            <person name="Yang J."/>
            <person name="Wegrzyn J.L."/>
            <person name="Swenson N.G."/>
        </authorList>
    </citation>
    <scope>NUCLEOTIDE SEQUENCE</scope>
    <source>
        <strain evidence="4">NS2018</strain>
    </source>
</reference>
<dbReference type="GO" id="GO:0140662">
    <property type="term" value="F:ATP-dependent protein folding chaperone"/>
    <property type="evidence" value="ECO:0007669"/>
    <property type="project" value="InterPro"/>
</dbReference>
<keyword evidence="5" id="KW-1185">Reference proteome</keyword>
<evidence type="ECO:0000313" key="4">
    <source>
        <dbReference type="EMBL" id="KAK0585614.1"/>
    </source>
</evidence>
<dbReference type="FunFam" id="3.30.420.40:FF:000171">
    <property type="entry name" value="Heat shock 70 kDa protein 4"/>
    <property type="match status" value="1"/>
</dbReference>
<dbReference type="GO" id="GO:0005524">
    <property type="term" value="F:ATP binding"/>
    <property type="evidence" value="ECO:0007669"/>
    <property type="project" value="UniProtKB-KW"/>
</dbReference>
<keyword evidence="1" id="KW-0547">Nucleotide-binding</keyword>
<dbReference type="AlphaFoldDB" id="A0AA39SBB3"/>
<dbReference type="GO" id="GO:0034663">
    <property type="term" value="C:endoplasmic reticulum chaperone complex"/>
    <property type="evidence" value="ECO:0007669"/>
    <property type="project" value="TreeGrafter"/>
</dbReference>